<dbReference type="EC" id="3.2.1.4" evidence="4"/>
<evidence type="ECO:0000259" key="7">
    <source>
        <dbReference type="PROSITE" id="PS51173"/>
    </source>
</evidence>
<sequence length="452" mass="47601">MVTRLLIALGAVLSLVTALLVHTAPAYADTGFRVSDGRLVDAAGNDFVIRGVSHAHTWYPQETGALADIKSLGANTVRVVLSSGQRWTENGVDDVAAVVADCKANRLICMLEVHDTTGYGDQAGAATLDQAVDYWLRVQDAVEGEEDHVLVNIGNEPFGNDAATNQNWASETGEAINRLRDAGFDHTLVVDAPNWGQDWQGIMRDSAQGVFDADPDANTVFSIHMYGVYAQESTVVSYLEHFTDAGLPLIVGEFGIDHSDGNPDEDAIMAHTERLGLGYIGWSWSGNGSPVEYLDMVEGFDVDSLTPWGERIFHGPDGIGETSVEAPVYGGSGGPTDPPTEEPTDPPTEQPTDPDADCEAEYRVTNQWPNGFQGEVTVTAASAVTGWTVTWTTGPGEGVGHAWNASVSTSGSTVTAVNAAHNGVLAAGGSTSFGFTGTHGGTLSTPTLSCTA</sequence>
<dbReference type="InterPro" id="IPR001919">
    <property type="entry name" value="CBD2"/>
</dbReference>
<protein>
    <recommendedName>
        <fullName evidence="4">Endoglucanase</fullName>
        <ecNumber evidence="4">3.2.1.4</ecNumber>
    </recommendedName>
</protein>
<evidence type="ECO:0000256" key="6">
    <source>
        <dbReference type="SAM" id="SignalP"/>
    </source>
</evidence>
<dbReference type="Pfam" id="PF00553">
    <property type="entry name" value="CBM_2"/>
    <property type="match status" value="1"/>
</dbReference>
<evidence type="ECO:0000256" key="4">
    <source>
        <dbReference type="RuleBase" id="RU361153"/>
    </source>
</evidence>
<dbReference type="RefSeq" id="WP_330094455.1">
    <property type="nucleotide sequence ID" value="NZ_JAUZMY010000033.1"/>
</dbReference>
<name>A0ABU7KGF2_9ACTN</name>
<dbReference type="Gene3D" id="3.20.20.80">
    <property type="entry name" value="Glycosidases"/>
    <property type="match status" value="1"/>
</dbReference>
<keyword evidence="6" id="KW-0732">Signal</keyword>
<evidence type="ECO:0000256" key="3">
    <source>
        <dbReference type="ARBA" id="ARBA00023295"/>
    </source>
</evidence>
<comment type="similarity">
    <text evidence="4">Belongs to the glycosyl hydrolase 5 (cellulase A) family.</text>
</comment>
<organism evidence="8 9">
    <name type="scientific">Nocardiopsis codii</name>
    <dbReference type="NCBI Taxonomy" id="3065942"/>
    <lineage>
        <taxon>Bacteria</taxon>
        <taxon>Bacillati</taxon>
        <taxon>Actinomycetota</taxon>
        <taxon>Actinomycetes</taxon>
        <taxon>Streptosporangiales</taxon>
        <taxon>Nocardiopsidaceae</taxon>
        <taxon>Nocardiopsis</taxon>
    </lineage>
</organism>
<dbReference type="Gene3D" id="2.60.40.290">
    <property type="match status" value="1"/>
</dbReference>
<dbReference type="SUPFAM" id="SSF51445">
    <property type="entry name" value="(Trans)glycosidases"/>
    <property type="match status" value="1"/>
</dbReference>
<dbReference type="SUPFAM" id="SSF49384">
    <property type="entry name" value="Carbohydrate-binding domain"/>
    <property type="match status" value="1"/>
</dbReference>
<dbReference type="InterPro" id="IPR017853">
    <property type="entry name" value="GH"/>
</dbReference>
<accession>A0ABU7KGF2</accession>
<evidence type="ECO:0000256" key="2">
    <source>
        <dbReference type="ARBA" id="ARBA00022801"/>
    </source>
</evidence>
<comment type="caution">
    <text evidence="8">The sequence shown here is derived from an EMBL/GenBank/DDBJ whole genome shotgun (WGS) entry which is preliminary data.</text>
</comment>
<evidence type="ECO:0000313" key="8">
    <source>
        <dbReference type="EMBL" id="MEE2040692.1"/>
    </source>
</evidence>
<keyword evidence="4" id="KW-0119">Carbohydrate metabolism</keyword>
<feature type="signal peptide" evidence="6">
    <location>
        <begin position="1"/>
        <end position="28"/>
    </location>
</feature>
<reference evidence="8 9" key="1">
    <citation type="submission" date="2023-08" db="EMBL/GenBank/DDBJ databases">
        <authorList>
            <person name="Girao M."/>
            <person name="Carvalho M.F."/>
        </authorList>
    </citation>
    <scope>NUCLEOTIDE SEQUENCE [LARGE SCALE GENOMIC DNA]</scope>
    <source>
        <strain evidence="8 9">CT-R113</strain>
    </source>
</reference>
<dbReference type="Proteomes" id="UP001356095">
    <property type="component" value="Unassembled WGS sequence"/>
</dbReference>
<proteinExistence type="inferred from homology"/>
<dbReference type="InterPro" id="IPR008965">
    <property type="entry name" value="CBM2/CBM3_carb-bd_dom_sf"/>
</dbReference>
<keyword evidence="9" id="KW-1185">Reference proteome</keyword>
<evidence type="ECO:0000256" key="1">
    <source>
        <dbReference type="ARBA" id="ARBA00000966"/>
    </source>
</evidence>
<dbReference type="Pfam" id="PF00150">
    <property type="entry name" value="Cellulase"/>
    <property type="match status" value="1"/>
</dbReference>
<keyword evidence="4" id="KW-0624">Polysaccharide degradation</keyword>
<dbReference type="PANTHER" id="PTHR42754">
    <property type="entry name" value="ENDOGLUCANASE"/>
    <property type="match status" value="1"/>
</dbReference>
<feature type="chain" id="PRO_5045530437" description="Endoglucanase" evidence="6">
    <location>
        <begin position="29"/>
        <end position="452"/>
    </location>
</feature>
<keyword evidence="3 4" id="KW-0326">Glycosidase</keyword>
<dbReference type="SMART" id="SM00637">
    <property type="entry name" value="CBD_II"/>
    <property type="match status" value="1"/>
</dbReference>
<evidence type="ECO:0000256" key="5">
    <source>
        <dbReference type="SAM" id="MobiDB-lite"/>
    </source>
</evidence>
<dbReference type="InterPro" id="IPR001547">
    <property type="entry name" value="Glyco_hydro_5"/>
</dbReference>
<comment type="catalytic activity">
    <reaction evidence="1 4">
        <text>Endohydrolysis of (1-&gt;4)-beta-D-glucosidic linkages in cellulose, lichenin and cereal beta-D-glucans.</text>
        <dbReference type="EC" id="3.2.1.4"/>
    </reaction>
</comment>
<feature type="domain" description="CBM2" evidence="7">
    <location>
        <begin position="351"/>
        <end position="452"/>
    </location>
</feature>
<feature type="region of interest" description="Disordered" evidence="5">
    <location>
        <begin position="316"/>
        <end position="356"/>
    </location>
</feature>
<evidence type="ECO:0000313" key="9">
    <source>
        <dbReference type="Proteomes" id="UP001356095"/>
    </source>
</evidence>
<dbReference type="InterPro" id="IPR012291">
    <property type="entry name" value="CBM2_carb-bd_dom_sf"/>
</dbReference>
<dbReference type="PANTHER" id="PTHR42754:SF1">
    <property type="entry name" value="LIPOPROTEIN"/>
    <property type="match status" value="1"/>
</dbReference>
<gene>
    <name evidence="8" type="ORF">Q8791_26075</name>
</gene>
<keyword evidence="4" id="KW-0136">Cellulose degradation</keyword>
<dbReference type="EMBL" id="JAUZMY010000033">
    <property type="protein sequence ID" value="MEE2040692.1"/>
    <property type="molecule type" value="Genomic_DNA"/>
</dbReference>
<keyword evidence="2 4" id="KW-0378">Hydrolase</keyword>
<dbReference type="PROSITE" id="PS51173">
    <property type="entry name" value="CBM2"/>
    <property type="match status" value="1"/>
</dbReference>